<evidence type="ECO:0000313" key="7">
    <source>
        <dbReference type="EMBL" id="MBB4664159.1"/>
    </source>
</evidence>
<dbReference type="SUPFAM" id="SSF51621">
    <property type="entry name" value="Phosphoenolpyruvate/pyruvate domain"/>
    <property type="match status" value="1"/>
</dbReference>
<dbReference type="AlphaFoldDB" id="A0A840IHA6"/>
<reference evidence="7 8" key="1">
    <citation type="submission" date="2020-08" db="EMBL/GenBank/DDBJ databases">
        <title>Genomic Encyclopedia of Archaeal and Bacterial Type Strains, Phase II (KMG-II): from individual species to whole genera.</title>
        <authorList>
            <person name="Goeker M."/>
        </authorList>
    </citation>
    <scope>NUCLEOTIDE SEQUENCE [LARGE SCALE GENOMIC DNA]</scope>
    <source>
        <strain evidence="7 8">DSM 23288</strain>
    </source>
</reference>
<dbReference type="FunFam" id="3.20.20.60:FF:000013">
    <property type="entry name" value="Citrate lyase beta subunit"/>
    <property type="match status" value="1"/>
</dbReference>
<sequence length="304" mass="32842">MNRSRRSCHAVPGSNERFLQKATGLDADEVFLDLEDAVAQSEKARARGQVIAALHDLDFGEKTVVVRVNGTDTPHYYRDLIDVVEQAGDKLDAIMLPKVQTPGDVEMTDKLITQIELAKGFEVGRIGIEAQIEDAKGLIACEAIATASPRMETLIFGPGDYSAAIGIPITTIGGTPDGYPGDHLNYLYSKLVVAARAAGIQAIDGPYGNVKDEEGLRERARIARALGLDGKWTIHPGQIEIVNGVFSPSREEWERAEQMLAAYREAADEGGRGAAMFDGEMIDEANRKMAERIVEAGRAAGYAA</sequence>
<dbReference type="InterPro" id="IPR011206">
    <property type="entry name" value="Citrate_lyase_beta/mcl1/mcl2"/>
</dbReference>
<dbReference type="InterPro" id="IPR015813">
    <property type="entry name" value="Pyrv/PenolPyrv_kinase-like_dom"/>
</dbReference>
<evidence type="ECO:0000256" key="2">
    <source>
        <dbReference type="ARBA" id="ARBA00022723"/>
    </source>
</evidence>
<comment type="caution">
    <text evidence="7">The sequence shown here is derived from an EMBL/GenBank/DDBJ whole genome shotgun (WGS) entry which is preliminary data.</text>
</comment>
<dbReference type="EMBL" id="JACHNU010000006">
    <property type="protein sequence ID" value="MBB4664159.1"/>
    <property type="molecule type" value="Genomic_DNA"/>
</dbReference>
<evidence type="ECO:0000256" key="4">
    <source>
        <dbReference type="PIRSR" id="PIRSR015582-1"/>
    </source>
</evidence>
<feature type="domain" description="HpcH/HpaI aldolase/citrate lyase" evidence="6">
    <location>
        <begin position="11"/>
        <end position="236"/>
    </location>
</feature>
<proteinExistence type="predicted"/>
<evidence type="ECO:0000256" key="5">
    <source>
        <dbReference type="PIRSR" id="PIRSR015582-2"/>
    </source>
</evidence>
<dbReference type="InterPro" id="IPR040442">
    <property type="entry name" value="Pyrv_kinase-like_dom_sf"/>
</dbReference>
<dbReference type="GO" id="GO:0006107">
    <property type="term" value="P:oxaloacetate metabolic process"/>
    <property type="evidence" value="ECO:0007669"/>
    <property type="project" value="TreeGrafter"/>
</dbReference>
<dbReference type="GO" id="GO:0000287">
    <property type="term" value="F:magnesium ion binding"/>
    <property type="evidence" value="ECO:0007669"/>
    <property type="project" value="TreeGrafter"/>
</dbReference>
<comment type="cofactor">
    <cofactor evidence="1">
        <name>Mg(2+)</name>
        <dbReference type="ChEBI" id="CHEBI:18420"/>
    </cofactor>
</comment>
<dbReference type="EC" id="4.1.3.34" evidence="7"/>
<dbReference type="Gene3D" id="3.20.20.60">
    <property type="entry name" value="Phosphoenolpyruvate-binding domains"/>
    <property type="match status" value="1"/>
</dbReference>
<feature type="binding site" evidence="5">
    <location>
        <position position="160"/>
    </location>
    <ligand>
        <name>Mg(2+)</name>
        <dbReference type="ChEBI" id="CHEBI:18420"/>
    </ligand>
</feature>
<evidence type="ECO:0000256" key="1">
    <source>
        <dbReference type="ARBA" id="ARBA00001946"/>
    </source>
</evidence>
<evidence type="ECO:0000313" key="8">
    <source>
        <dbReference type="Proteomes" id="UP000585272"/>
    </source>
</evidence>
<protein>
    <submittedName>
        <fullName evidence="7">Citrate lyase subunit beta/citryl-CoA lyase</fullName>
        <ecNumber evidence="7">4.1.3.34</ecNumber>
    </submittedName>
</protein>
<feature type="binding site" evidence="4">
    <location>
        <position position="67"/>
    </location>
    <ligand>
        <name>substrate</name>
    </ligand>
</feature>
<gene>
    <name evidence="7" type="ORF">BDZ31_003762</name>
</gene>
<accession>A0A840IHA6</accession>
<keyword evidence="3 5" id="KW-0460">Magnesium</keyword>
<dbReference type="PANTHER" id="PTHR32308:SF10">
    <property type="entry name" value="CITRATE LYASE SUBUNIT BETA"/>
    <property type="match status" value="1"/>
</dbReference>
<dbReference type="PANTHER" id="PTHR32308">
    <property type="entry name" value="LYASE BETA SUBUNIT, PUTATIVE (AFU_ORTHOLOGUE AFUA_4G13030)-RELATED"/>
    <property type="match status" value="1"/>
</dbReference>
<name>A0A840IHA6_9ACTN</name>
<organism evidence="7 8">
    <name type="scientific">Conexibacter arvalis</name>
    <dbReference type="NCBI Taxonomy" id="912552"/>
    <lineage>
        <taxon>Bacteria</taxon>
        <taxon>Bacillati</taxon>
        <taxon>Actinomycetota</taxon>
        <taxon>Thermoleophilia</taxon>
        <taxon>Solirubrobacterales</taxon>
        <taxon>Conexibacteraceae</taxon>
        <taxon>Conexibacter</taxon>
    </lineage>
</organism>
<evidence type="ECO:0000256" key="3">
    <source>
        <dbReference type="ARBA" id="ARBA00022842"/>
    </source>
</evidence>
<dbReference type="Proteomes" id="UP000585272">
    <property type="component" value="Unassembled WGS sequence"/>
</dbReference>
<dbReference type="GO" id="GO:0008816">
    <property type="term" value="F:citryl-CoA lyase activity"/>
    <property type="evidence" value="ECO:0007669"/>
    <property type="project" value="UniProtKB-EC"/>
</dbReference>
<evidence type="ECO:0000259" key="6">
    <source>
        <dbReference type="Pfam" id="PF03328"/>
    </source>
</evidence>
<keyword evidence="2 5" id="KW-0479">Metal-binding</keyword>
<keyword evidence="8" id="KW-1185">Reference proteome</keyword>
<keyword evidence="7" id="KW-0456">Lyase</keyword>
<dbReference type="Pfam" id="PF03328">
    <property type="entry name" value="HpcH_HpaI"/>
    <property type="match status" value="1"/>
</dbReference>
<dbReference type="RefSeq" id="WP_246345484.1">
    <property type="nucleotide sequence ID" value="NZ_JACHNU010000006.1"/>
</dbReference>
<feature type="binding site" evidence="5">
    <location>
        <position position="133"/>
    </location>
    <ligand>
        <name>Mg(2+)</name>
        <dbReference type="ChEBI" id="CHEBI:18420"/>
    </ligand>
</feature>
<dbReference type="InterPro" id="IPR005000">
    <property type="entry name" value="Aldolase/citrate-lyase_domain"/>
</dbReference>
<feature type="binding site" evidence="4">
    <location>
        <position position="133"/>
    </location>
    <ligand>
        <name>substrate</name>
    </ligand>
</feature>
<dbReference type="PIRSF" id="PIRSF015582">
    <property type="entry name" value="Cit_lyase_B"/>
    <property type="match status" value="1"/>
</dbReference>